<name>A0ABP4V9Y8_9ACTN</name>
<dbReference type="Pfam" id="PF14742">
    <property type="entry name" value="GDE_N_bis"/>
    <property type="match status" value="1"/>
</dbReference>
<dbReference type="InterPro" id="IPR012341">
    <property type="entry name" value="6hp_glycosidase-like_sf"/>
</dbReference>
<comment type="caution">
    <text evidence="3">The sequence shown here is derived from an EMBL/GenBank/DDBJ whole genome shotgun (WGS) entry which is preliminary data.</text>
</comment>
<feature type="domain" description="Mannosylglycerate hydrolase MGH1-like glycoside hydrolase" evidence="2">
    <location>
        <begin position="405"/>
        <end position="567"/>
    </location>
</feature>
<feature type="domain" description="Putative glycogen debranching enzyme N-terminal" evidence="1">
    <location>
        <begin position="17"/>
        <end position="192"/>
    </location>
</feature>
<dbReference type="SUPFAM" id="SSF48208">
    <property type="entry name" value="Six-hairpin glycosidases"/>
    <property type="match status" value="1"/>
</dbReference>
<dbReference type="EMBL" id="BAAANY010000045">
    <property type="protein sequence ID" value="GAA1720753.1"/>
    <property type="molecule type" value="Genomic_DNA"/>
</dbReference>
<dbReference type="InterPro" id="IPR008928">
    <property type="entry name" value="6-hairpin_glycosidase_sf"/>
</dbReference>
<evidence type="ECO:0000259" key="2">
    <source>
        <dbReference type="Pfam" id="PF22422"/>
    </source>
</evidence>
<dbReference type="Proteomes" id="UP001500618">
    <property type="component" value="Unassembled WGS sequence"/>
</dbReference>
<keyword evidence="4" id="KW-1185">Reference proteome</keyword>
<organism evidence="3 4">
    <name type="scientific">Fodinicola feengrottensis</name>
    <dbReference type="NCBI Taxonomy" id="435914"/>
    <lineage>
        <taxon>Bacteria</taxon>
        <taxon>Bacillati</taxon>
        <taxon>Actinomycetota</taxon>
        <taxon>Actinomycetes</taxon>
        <taxon>Mycobacteriales</taxon>
        <taxon>Fodinicola</taxon>
    </lineage>
</organism>
<dbReference type="Pfam" id="PF22422">
    <property type="entry name" value="MGH1-like_GH"/>
    <property type="match status" value="1"/>
</dbReference>
<proteinExistence type="predicted"/>
<dbReference type="Gene3D" id="1.50.10.10">
    <property type="match status" value="1"/>
</dbReference>
<accession>A0ABP4V9Y8</accession>
<reference evidence="4" key="1">
    <citation type="journal article" date="2019" name="Int. J. Syst. Evol. Microbiol.">
        <title>The Global Catalogue of Microorganisms (GCM) 10K type strain sequencing project: providing services to taxonomists for standard genome sequencing and annotation.</title>
        <authorList>
            <consortium name="The Broad Institute Genomics Platform"/>
            <consortium name="The Broad Institute Genome Sequencing Center for Infectious Disease"/>
            <person name="Wu L."/>
            <person name="Ma J."/>
        </authorList>
    </citation>
    <scope>NUCLEOTIDE SEQUENCE [LARGE SCALE GENOMIC DNA]</scope>
    <source>
        <strain evidence="4">JCM 14718</strain>
    </source>
</reference>
<dbReference type="InterPro" id="IPR054491">
    <property type="entry name" value="MGH1-like_GH"/>
</dbReference>
<dbReference type="InterPro" id="IPR032856">
    <property type="entry name" value="GDE_N_bis"/>
</dbReference>
<protein>
    <submittedName>
        <fullName evidence="3">Glycogen debranching N-terminal domain-containing protein</fullName>
    </submittedName>
</protein>
<evidence type="ECO:0000313" key="3">
    <source>
        <dbReference type="EMBL" id="GAA1720753.1"/>
    </source>
</evidence>
<evidence type="ECO:0000313" key="4">
    <source>
        <dbReference type="Proteomes" id="UP001500618"/>
    </source>
</evidence>
<evidence type="ECO:0000259" key="1">
    <source>
        <dbReference type="Pfam" id="PF14742"/>
    </source>
</evidence>
<dbReference type="RefSeq" id="WP_344315312.1">
    <property type="nucleotide sequence ID" value="NZ_BAAANY010000045.1"/>
</dbReference>
<sequence>MSGRQPLMHELSVCVRAPTVTLSALDGQIGPPDDVENGHGVLHADVRVLSGASVTVDGVAAESLAGGATGTGTAAFVGLLRHLGDGVRLERRREVTATGMRERFALVNHGAATVTATVRLHLAADGVPISTIRAGRRGPLLGMAVDGVAFRWRTDSGVDVRATAEGGARVQAPGVLAWTVAVPAGQSREMSWELRCADRGAVVAAAPERPSWSVPVVTADDRRLAAWVAGALRDLDELRMTSADDVFIAAGAPWFFTLFGRDSLITARMLLPLGTEVAAGTLRALAARQGRRVDPDSAEEPGKILHELRREPVAYSTGLVLPAVYYGTVDATCLWVTLLNDAWRWGMPAEQVADLLPAAVAALEWIGGHAGFLRYQDTSGHGLANQGWKDSGDAIRFADGSFATGPMALCEVQAYAYDAAIRGAELLDAFGQPGGDRWQRWAGELRTAFREKFWVTDAYGPFPAVALDGTDRPVDTVTSNIGHLLGTGLLTEAESALVAARLGGPAMNSGYGLRTLAADSVAYAPDSYHRGSVWAHDTAIAISGLVADGHFEVAASLIDGLLAAAANFGYRMPELHAGDQAGDLPAAVPYATACRPQAWSAASAVAVLTAVLGLRVHVPAKRVELRPMRPSPVGAVTATGLRVAGRTFGAAIDASGSPSS</sequence>
<gene>
    <name evidence="3" type="ORF">GCM10009765_81190</name>
</gene>